<protein>
    <submittedName>
        <fullName evidence="2">Type II secretion system protein</fullName>
    </submittedName>
</protein>
<keyword evidence="1" id="KW-0812">Transmembrane</keyword>
<feature type="transmembrane region" description="Helical" evidence="1">
    <location>
        <begin position="6"/>
        <end position="30"/>
    </location>
</feature>
<dbReference type="EMBL" id="CP040946">
    <property type="protein sequence ID" value="QDC44690.1"/>
    <property type="molecule type" value="Genomic_DNA"/>
</dbReference>
<dbReference type="Proteomes" id="UP000311008">
    <property type="component" value="Chromosome"/>
</dbReference>
<name>A0A5B8CUA1_9PROT</name>
<dbReference type="OrthoDB" id="5608857at2"/>
<keyword evidence="1" id="KW-0472">Membrane</keyword>
<reference evidence="3" key="1">
    <citation type="journal article" date="2019" name="ISME J.">
        <title>Evolution in action: habitat transition from sediment to the pelagial leads to genome streamlining in Methylophilaceae.</title>
        <authorList>
            <person name="Salcher M."/>
            <person name="Schaefle D."/>
            <person name="Kaspar M."/>
            <person name="Neuenschwander S.M."/>
            <person name="Ghai R."/>
        </authorList>
    </citation>
    <scope>NUCLEOTIDE SEQUENCE [LARGE SCALE GENOMIC DNA]</scope>
    <source>
        <strain evidence="3">MMS-M-51</strain>
    </source>
</reference>
<sequence>MIAQRGFSYIGVMVTLVFAAIGMQGAAVLWQQQSHRSHEAMLLETGEAYRLAIGRYYESTPQALKQYPLRLQELIEDRRFPVPRRHLRKLYPDPFEVKRGMTLIMKDGRIVGVHSESLLAPIRKSGYQESQSGFNGAKHYREWLFVYEPNTLPELELAWLNR</sequence>
<gene>
    <name evidence="2" type="ORF">FIU01_09205</name>
</gene>
<keyword evidence="3" id="KW-1185">Reference proteome</keyword>
<evidence type="ECO:0000313" key="2">
    <source>
        <dbReference type="EMBL" id="QDC44690.1"/>
    </source>
</evidence>
<organism evidence="2 3">
    <name type="scientific">Methylophilus medardicus</name>
    <dbReference type="NCBI Taxonomy" id="2588534"/>
    <lineage>
        <taxon>Bacteria</taxon>
        <taxon>Pseudomonadati</taxon>
        <taxon>Pseudomonadota</taxon>
        <taxon>Betaproteobacteria</taxon>
        <taxon>Nitrosomonadales</taxon>
        <taxon>Methylophilaceae</taxon>
        <taxon>Methylophilus</taxon>
    </lineage>
</organism>
<keyword evidence="1" id="KW-1133">Transmembrane helix</keyword>
<dbReference type="RefSeq" id="WP_140004020.1">
    <property type="nucleotide sequence ID" value="NZ_CP040946.1"/>
</dbReference>
<dbReference type="AlphaFoldDB" id="A0A5B8CUA1"/>
<evidence type="ECO:0000256" key="1">
    <source>
        <dbReference type="SAM" id="Phobius"/>
    </source>
</evidence>
<dbReference type="KEGG" id="mmec:FIU01_09205"/>
<evidence type="ECO:0000313" key="3">
    <source>
        <dbReference type="Proteomes" id="UP000311008"/>
    </source>
</evidence>
<accession>A0A5B8CUA1</accession>
<proteinExistence type="predicted"/>